<dbReference type="AlphaFoldDB" id="A0AAV5VFD3"/>
<feature type="compositionally biased region" description="Low complexity" evidence="3">
    <location>
        <begin position="109"/>
        <end position="131"/>
    </location>
</feature>
<dbReference type="GO" id="GO:0006355">
    <property type="term" value="P:regulation of DNA-templated transcription"/>
    <property type="evidence" value="ECO:0007669"/>
    <property type="project" value="InterPro"/>
</dbReference>
<sequence length="287" mass="29924">MGDSDDWQSQSFRNLVINRLEPELARNRQNALNMPVPGDTRQVEEYVFQRCISKDDYLRLIHKVINAINGIPKSAAVPPTLQPSPFHLQSCGQSGPGSAGRSAIPPDPQQTQAAARAAGGGPTAPAVMAPPLGQPPPQMGGVAVGGGGMDDGMQHSGTQPPAVVVLQQNPTAMQQPYNSYGAPPQPGAMQQQQQHQYQMQLAQAQQRAAAAAAAAAARSKAFAAAPAPHAQPMQPIGYGYMPGAGAPPPHYHYAQMQQQPPQYPGYGGMMGDPHGAAAMEAHGGGPG</sequence>
<dbReference type="InterPro" id="IPR019087">
    <property type="entry name" value="Med15_N"/>
</dbReference>
<protein>
    <recommendedName>
        <fullName evidence="2">Mediator of RNA polymerase II transcription subunit 15</fullName>
    </recommendedName>
    <alternativeName>
        <fullName evidence="2">Mediator complex subunit 15</fullName>
    </alternativeName>
</protein>
<dbReference type="Pfam" id="PF09606">
    <property type="entry name" value="Med15_N"/>
    <property type="match status" value="1"/>
</dbReference>
<comment type="similarity">
    <text evidence="2">Belongs to the Mediator complex subunit 15 family.</text>
</comment>
<keyword evidence="6" id="KW-1185">Reference proteome</keyword>
<comment type="function">
    <text evidence="2">Component of the Mediator complex, a coactivator involved in the regulated transcription of nearly all RNA polymerase II-dependent genes. Mediator functions as a bridge to convey information from gene-specific regulatory proteins to the basal RNA polymerase II transcription machinery. Mediator is recruited to promoters by direct interactions with regulatory proteins and serves as a scaffold for the assembly of a functional preinitiation complex with RNA polymerase II and the general transcription factors.</text>
</comment>
<dbReference type="GO" id="GO:0005634">
    <property type="term" value="C:nucleus"/>
    <property type="evidence" value="ECO:0007669"/>
    <property type="project" value="UniProtKB-SubCell"/>
</dbReference>
<reference evidence="5" key="1">
    <citation type="submission" date="2023-10" db="EMBL/GenBank/DDBJ databases">
        <title>Genome assembly of Pristionchus species.</title>
        <authorList>
            <person name="Yoshida K."/>
            <person name="Sommer R.J."/>
        </authorList>
    </citation>
    <scope>NUCLEOTIDE SEQUENCE</scope>
    <source>
        <strain evidence="5">RS5133</strain>
    </source>
</reference>
<evidence type="ECO:0000313" key="5">
    <source>
        <dbReference type="EMBL" id="GMT18395.1"/>
    </source>
</evidence>
<keyword evidence="2" id="KW-0804">Transcription</keyword>
<comment type="caution">
    <text evidence="5">The sequence shown here is derived from an EMBL/GenBank/DDBJ whole genome shotgun (WGS) entry which is preliminary data.</text>
</comment>
<feature type="region of interest" description="Disordered" evidence="3">
    <location>
        <begin position="79"/>
        <end position="137"/>
    </location>
</feature>
<dbReference type="EMBL" id="BTSY01000003">
    <property type="protein sequence ID" value="GMT18395.1"/>
    <property type="molecule type" value="Genomic_DNA"/>
</dbReference>
<accession>A0AAV5VFD3</accession>
<dbReference type="Gene3D" id="1.10.246.20">
    <property type="entry name" value="Coactivator CBP, KIX domain"/>
    <property type="match status" value="1"/>
</dbReference>
<evidence type="ECO:0000256" key="2">
    <source>
        <dbReference type="RuleBase" id="RU364148"/>
    </source>
</evidence>
<comment type="subcellular location">
    <subcellularLocation>
        <location evidence="2">Nucleus</location>
    </subcellularLocation>
</comment>
<keyword evidence="2" id="KW-0010">Activator</keyword>
<gene>
    <name evidence="2" type="primary">MED15</name>
    <name evidence="5" type="ORF">PFISCL1PPCAC_9692</name>
</gene>
<dbReference type="InterPro" id="IPR036529">
    <property type="entry name" value="KIX_dom_sf"/>
</dbReference>
<dbReference type="GO" id="GO:0003712">
    <property type="term" value="F:transcription coregulator activity"/>
    <property type="evidence" value="ECO:0007669"/>
    <property type="project" value="InterPro"/>
</dbReference>
<name>A0AAV5VFD3_9BILA</name>
<evidence type="ECO:0000313" key="6">
    <source>
        <dbReference type="Proteomes" id="UP001432322"/>
    </source>
</evidence>
<comment type="subunit">
    <text evidence="2">Component of the Mediator complex.</text>
</comment>
<evidence type="ECO:0000256" key="3">
    <source>
        <dbReference type="SAM" id="MobiDB-lite"/>
    </source>
</evidence>
<keyword evidence="1 2" id="KW-0539">Nucleus</keyword>
<proteinExistence type="inferred from homology"/>
<evidence type="ECO:0000256" key="1">
    <source>
        <dbReference type="ARBA" id="ARBA00023242"/>
    </source>
</evidence>
<dbReference type="Proteomes" id="UP001432322">
    <property type="component" value="Unassembled WGS sequence"/>
</dbReference>
<keyword evidence="2" id="KW-0805">Transcription regulation</keyword>
<feature type="non-terminal residue" evidence="5">
    <location>
        <position position="287"/>
    </location>
</feature>
<feature type="domain" description="Mediator of RNA polymerase II transcription subunit 15 N-terminal" evidence="4">
    <location>
        <begin position="4"/>
        <end position="75"/>
    </location>
</feature>
<evidence type="ECO:0000259" key="4">
    <source>
        <dbReference type="Pfam" id="PF09606"/>
    </source>
</evidence>
<organism evidence="5 6">
    <name type="scientific">Pristionchus fissidentatus</name>
    <dbReference type="NCBI Taxonomy" id="1538716"/>
    <lineage>
        <taxon>Eukaryota</taxon>
        <taxon>Metazoa</taxon>
        <taxon>Ecdysozoa</taxon>
        <taxon>Nematoda</taxon>
        <taxon>Chromadorea</taxon>
        <taxon>Rhabditida</taxon>
        <taxon>Rhabditina</taxon>
        <taxon>Diplogasteromorpha</taxon>
        <taxon>Diplogasteroidea</taxon>
        <taxon>Neodiplogasteridae</taxon>
        <taxon>Pristionchus</taxon>
    </lineage>
</organism>